<protein>
    <submittedName>
        <fullName evidence="14">TonB-dependent receptor</fullName>
    </submittedName>
</protein>
<keyword evidence="14" id="KW-0675">Receptor</keyword>
<evidence type="ECO:0000256" key="7">
    <source>
        <dbReference type="ARBA" id="ARBA00023237"/>
    </source>
</evidence>
<dbReference type="PANTHER" id="PTHR30069:SF40">
    <property type="entry name" value="TONB-DEPENDENT RECEPTOR NMB0964-RELATED"/>
    <property type="match status" value="1"/>
</dbReference>
<dbReference type="InterPro" id="IPR000531">
    <property type="entry name" value="Beta-barrel_TonB"/>
</dbReference>
<evidence type="ECO:0000256" key="4">
    <source>
        <dbReference type="ARBA" id="ARBA00022692"/>
    </source>
</evidence>
<keyword evidence="11" id="KW-0732">Signal</keyword>
<evidence type="ECO:0000256" key="6">
    <source>
        <dbReference type="ARBA" id="ARBA00023136"/>
    </source>
</evidence>
<evidence type="ECO:0000256" key="2">
    <source>
        <dbReference type="ARBA" id="ARBA00022448"/>
    </source>
</evidence>
<dbReference type="SUPFAM" id="SSF56935">
    <property type="entry name" value="Porins"/>
    <property type="match status" value="1"/>
</dbReference>
<comment type="subcellular location">
    <subcellularLocation>
        <location evidence="1 8">Cell outer membrane</location>
        <topology evidence="1 8">Multi-pass membrane protein</topology>
    </subcellularLocation>
</comment>
<evidence type="ECO:0000256" key="5">
    <source>
        <dbReference type="ARBA" id="ARBA00023077"/>
    </source>
</evidence>
<reference evidence="14" key="1">
    <citation type="submission" date="2022-08" db="EMBL/GenBank/DDBJ databases">
        <title>Catabolic pathway analysis in culturable SAR92 clade bacteria reveals their overlooked roles in DMSP degradation in coastal seas.</title>
        <authorList>
            <person name="He X."/>
            <person name="Zhang X."/>
            <person name="Zhang Y."/>
        </authorList>
    </citation>
    <scope>NUCLEOTIDE SEQUENCE</scope>
    <source>
        <strain evidence="14">H455</strain>
    </source>
</reference>
<evidence type="ECO:0000256" key="1">
    <source>
        <dbReference type="ARBA" id="ARBA00004571"/>
    </source>
</evidence>
<evidence type="ECO:0000313" key="14">
    <source>
        <dbReference type="EMBL" id="UVW34696.1"/>
    </source>
</evidence>
<dbReference type="PANTHER" id="PTHR30069">
    <property type="entry name" value="TONB-DEPENDENT OUTER MEMBRANE RECEPTOR"/>
    <property type="match status" value="1"/>
</dbReference>
<evidence type="ECO:0000259" key="13">
    <source>
        <dbReference type="Pfam" id="PF07715"/>
    </source>
</evidence>
<dbReference type="InterPro" id="IPR037066">
    <property type="entry name" value="Plug_dom_sf"/>
</dbReference>
<keyword evidence="15" id="KW-1185">Reference proteome</keyword>
<dbReference type="Pfam" id="PF07715">
    <property type="entry name" value="Plug"/>
    <property type="match status" value="1"/>
</dbReference>
<evidence type="ECO:0000256" key="3">
    <source>
        <dbReference type="ARBA" id="ARBA00022452"/>
    </source>
</evidence>
<accession>A0ABY5TQ00</accession>
<evidence type="ECO:0000256" key="8">
    <source>
        <dbReference type="PROSITE-ProRule" id="PRU01360"/>
    </source>
</evidence>
<dbReference type="PROSITE" id="PS52016">
    <property type="entry name" value="TONB_DEPENDENT_REC_3"/>
    <property type="match status" value="1"/>
</dbReference>
<dbReference type="Gene3D" id="2.40.170.20">
    <property type="entry name" value="TonB-dependent receptor, beta-barrel domain"/>
    <property type="match status" value="1"/>
</dbReference>
<dbReference type="Proteomes" id="UP001059934">
    <property type="component" value="Chromosome"/>
</dbReference>
<evidence type="ECO:0000256" key="11">
    <source>
        <dbReference type="SAM" id="SignalP"/>
    </source>
</evidence>
<dbReference type="InterPro" id="IPR012910">
    <property type="entry name" value="Plug_dom"/>
</dbReference>
<feature type="signal peptide" evidence="11">
    <location>
        <begin position="1"/>
        <end position="21"/>
    </location>
</feature>
<evidence type="ECO:0000313" key="15">
    <source>
        <dbReference type="Proteomes" id="UP001059934"/>
    </source>
</evidence>
<gene>
    <name evidence="14" type="ORF">NYF23_11840</name>
</gene>
<organism evidence="14 15">
    <name type="scientific">SAR92 clade bacterium H455</name>
    <dbReference type="NCBI Taxonomy" id="2974818"/>
    <lineage>
        <taxon>Bacteria</taxon>
        <taxon>Pseudomonadati</taxon>
        <taxon>Pseudomonadota</taxon>
        <taxon>Gammaproteobacteria</taxon>
        <taxon>Cellvibrionales</taxon>
        <taxon>Porticoccaceae</taxon>
        <taxon>SAR92 clade</taxon>
    </lineage>
</organism>
<evidence type="ECO:0000256" key="9">
    <source>
        <dbReference type="RuleBase" id="RU003357"/>
    </source>
</evidence>
<dbReference type="InterPro" id="IPR039426">
    <property type="entry name" value="TonB-dep_rcpt-like"/>
</dbReference>
<keyword evidence="4 8" id="KW-0812">Transmembrane</keyword>
<keyword evidence="3 8" id="KW-1134">Transmembrane beta strand</keyword>
<name>A0ABY5TQ00_9GAMM</name>
<feature type="chain" id="PRO_5046643570" evidence="11">
    <location>
        <begin position="22"/>
        <end position="722"/>
    </location>
</feature>
<feature type="domain" description="TonB-dependent receptor-like beta-barrel" evidence="12">
    <location>
        <begin position="237"/>
        <end position="691"/>
    </location>
</feature>
<feature type="domain" description="TonB-dependent receptor plug" evidence="13">
    <location>
        <begin position="48"/>
        <end position="153"/>
    </location>
</feature>
<evidence type="ECO:0000259" key="12">
    <source>
        <dbReference type="Pfam" id="PF00593"/>
    </source>
</evidence>
<feature type="region of interest" description="Disordered" evidence="10">
    <location>
        <begin position="275"/>
        <end position="294"/>
    </location>
</feature>
<dbReference type="EMBL" id="CP103416">
    <property type="protein sequence ID" value="UVW34696.1"/>
    <property type="molecule type" value="Genomic_DNA"/>
</dbReference>
<keyword evidence="2 8" id="KW-0813">Transport</keyword>
<keyword evidence="5 9" id="KW-0798">TonB box</keyword>
<keyword evidence="7 8" id="KW-0998">Cell outer membrane</keyword>
<dbReference type="InterPro" id="IPR036942">
    <property type="entry name" value="Beta-barrel_TonB_sf"/>
</dbReference>
<sequence length="722" mass="78806">MKIQNYIGVAVLAILSYPLSAKENTIANQSHSELEEVIVTASPHQKSVQEIAGSFNLLANEDLQREAASTLGETLQNEVGISSSSFGSGVGNPIIRGLGGKRVEILQNSSSVGDASDLSADHAVASEALLADRIEILRGPATLRFGPGAIGGVINVIDNRIHTVPFEGIEGAVESRYSNNGNAKAMVGRFDAGFSGFNLHLDAVTRDSNNISIPGSALSANALDALDDAVEADTADGTMENSDSKADSFSAGLSWVGEDTIIGFSYSNLDNNYGLPPSSHSHEGHDEHDEDHEAEEISGEPEQFVRIDMQQQTYQTKLLFTDLGEFLGQVDVDYAYTDYQHTELEFEPNTGAVMIGSLIESVSHNLRAELTHNEYLGWRGAWGLQVSDRDFGASGEEAFIPDSETFSSGIYWLEETEFALGNLELGLRFDQQEITLVGQEIDHSTVNAGASWFLPINQQQRLSLILSHSERAPAAEELLSNGVHIATNSFEIGQRNLDTESANSVELTWVFRDTDNSRVNARVSAYHNQFQRYIYLQDSGLAFSHDLEQDGLQGIDACSADIADFDGSSEELAESVGCFTYQQRDASFSGIELETSWSLSDTQRVELQGDIVRGHFDQGAHRDIPRLPPAKVRASWIYQADSWRGAINLTHAASQTRAGLNESITDSYDRLDASLSYQQASWSVFLKGQNLTNQNIRNATSLLRDIAPEAGRNLTVGVRYQF</sequence>
<dbReference type="Gene3D" id="2.170.130.10">
    <property type="entry name" value="TonB-dependent receptor, plug domain"/>
    <property type="match status" value="1"/>
</dbReference>
<evidence type="ECO:0000256" key="10">
    <source>
        <dbReference type="SAM" id="MobiDB-lite"/>
    </source>
</evidence>
<keyword evidence="6 8" id="KW-0472">Membrane</keyword>
<proteinExistence type="inferred from homology"/>
<dbReference type="Pfam" id="PF00593">
    <property type="entry name" value="TonB_dep_Rec_b-barrel"/>
    <property type="match status" value="1"/>
</dbReference>
<comment type="similarity">
    <text evidence="8 9">Belongs to the TonB-dependent receptor family.</text>
</comment>